<dbReference type="Gene3D" id="3.40.50.1000">
    <property type="entry name" value="HAD superfamily/HAD-like"/>
    <property type="match status" value="1"/>
</dbReference>
<evidence type="ECO:0000313" key="1">
    <source>
        <dbReference type="EMBL" id="CAA0087673.1"/>
    </source>
</evidence>
<sequence length="215" mass="22904">MPPAPSDTPPPAPPRLVIFDMDDVLLRYDVDARRAAIGAMAGLTVADVERLIWTSGIEEASDVGALMPDAYLSAIAGAIGIPFGRAEWLRTRALAMTLDMEVLGLVAQVRARVPIALLTNNGHIMKEHFDVLVPGLRALFGPAMHVAAEFGSKKPDPAIYKGLAALYGVDPADAVMIDDKSANAEGAIAAGLRAHCFRDVDELRGFLRELGLLPI</sequence>
<dbReference type="EMBL" id="CACSAS010000001">
    <property type="protein sequence ID" value="CAA0087673.1"/>
    <property type="molecule type" value="Genomic_DNA"/>
</dbReference>
<protein>
    <recommendedName>
        <fullName evidence="3">Phosphoglycolate phosphatase</fullName>
    </recommendedName>
</protein>
<dbReference type="AlphaFoldDB" id="A0A5S9NGA9"/>
<evidence type="ECO:0008006" key="3">
    <source>
        <dbReference type="Google" id="ProtNLM"/>
    </source>
</evidence>
<dbReference type="SFLD" id="SFLDG01129">
    <property type="entry name" value="C1.5:_HAD__Beta-PGM__Phosphata"/>
    <property type="match status" value="1"/>
</dbReference>
<organism evidence="1 2">
    <name type="scientific">Starkeya nomas</name>
    <dbReference type="NCBI Taxonomy" id="2666134"/>
    <lineage>
        <taxon>Bacteria</taxon>
        <taxon>Pseudomonadati</taxon>
        <taxon>Pseudomonadota</taxon>
        <taxon>Alphaproteobacteria</taxon>
        <taxon>Hyphomicrobiales</taxon>
        <taxon>Xanthobacteraceae</taxon>
        <taxon>Starkeya</taxon>
    </lineage>
</organism>
<dbReference type="SFLD" id="SFLDS00003">
    <property type="entry name" value="Haloacid_Dehalogenase"/>
    <property type="match status" value="1"/>
</dbReference>
<dbReference type="Pfam" id="PF00702">
    <property type="entry name" value="Hydrolase"/>
    <property type="match status" value="1"/>
</dbReference>
<evidence type="ECO:0000313" key="2">
    <source>
        <dbReference type="Proteomes" id="UP000433050"/>
    </source>
</evidence>
<reference evidence="1 2" key="1">
    <citation type="submission" date="2019-12" db="EMBL/GenBank/DDBJ databases">
        <authorList>
            <person name="Reyes-Prieto M."/>
        </authorList>
    </citation>
    <scope>NUCLEOTIDE SEQUENCE [LARGE SCALE GENOMIC DNA]</scope>
    <source>
        <strain evidence="1">HF14-78462</strain>
    </source>
</reference>
<keyword evidence="2" id="KW-1185">Reference proteome</keyword>
<dbReference type="SUPFAM" id="SSF56784">
    <property type="entry name" value="HAD-like"/>
    <property type="match status" value="1"/>
</dbReference>
<dbReference type="Proteomes" id="UP000433050">
    <property type="component" value="Unassembled WGS sequence"/>
</dbReference>
<dbReference type="RefSeq" id="WP_244616515.1">
    <property type="nucleotide sequence ID" value="NZ_CACSAS010000001.1"/>
</dbReference>
<dbReference type="InterPro" id="IPR023214">
    <property type="entry name" value="HAD_sf"/>
</dbReference>
<accession>A0A5S9NGA9</accession>
<gene>
    <name evidence="1" type="ORF">STARVERO_00537</name>
</gene>
<dbReference type="PANTHER" id="PTHR43611">
    <property type="entry name" value="ALPHA-D-GLUCOSE 1-PHOSPHATE PHOSPHATASE"/>
    <property type="match status" value="1"/>
</dbReference>
<dbReference type="InterPro" id="IPR006439">
    <property type="entry name" value="HAD-SF_hydro_IA"/>
</dbReference>
<dbReference type="InterPro" id="IPR036412">
    <property type="entry name" value="HAD-like_sf"/>
</dbReference>
<dbReference type="NCBIfam" id="TIGR01509">
    <property type="entry name" value="HAD-SF-IA-v3"/>
    <property type="match status" value="1"/>
</dbReference>
<proteinExistence type="predicted"/>
<dbReference type="PANTHER" id="PTHR43611:SF3">
    <property type="entry name" value="FLAVIN MONONUCLEOTIDE HYDROLASE 1, CHLOROPLATIC"/>
    <property type="match status" value="1"/>
</dbReference>
<name>A0A5S9NGA9_9HYPH</name>